<dbReference type="GO" id="GO:0004497">
    <property type="term" value="F:monooxygenase activity"/>
    <property type="evidence" value="ECO:0007669"/>
    <property type="project" value="UniProtKB-KW"/>
</dbReference>
<dbReference type="GO" id="GO:0016705">
    <property type="term" value="F:oxidoreductase activity, acting on paired donors, with incorporation or reduction of molecular oxygen"/>
    <property type="evidence" value="ECO:0007669"/>
    <property type="project" value="InterPro"/>
</dbReference>
<evidence type="ECO:0000256" key="3">
    <source>
        <dbReference type="ARBA" id="ARBA00023002"/>
    </source>
</evidence>
<protein>
    <recommendedName>
        <fullName evidence="5">Luciferase-like domain-containing protein</fullName>
    </recommendedName>
</protein>
<reference evidence="7" key="1">
    <citation type="submission" date="2016-11" db="EMBL/GenBank/DDBJ databases">
        <title>Complete Genome Sequence of alachlor-degrading Sphingomonas sp. strain JJ-A5.</title>
        <authorList>
            <person name="Lee H."/>
            <person name="Ka J.-O."/>
        </authorList>
    </citation>
    <scope>NUCLEOTIDE SEQUENCE [LARGE SCALE GENOMIC DNA]</scope>
    <source>
        <strain evidence="7">JJ-A5</strain>
    </source>
</reference>
<organism evidence="6 7">
    <name type="scientific">Tardibacter chloracetimidivorans</name>
    <dbReference type="NCBI Taxonomy" id="1921510"/>
    <lineage>
        <taxon>Bacteria</taxon>
        <taxon>Pseudomonadati</taxon>
        <taxon>Pseudomonadota</taxon>
        <taxon>Alphaproteobacteria</taxon>
        <taxon>Sphingomonadales</taxon>
        <taxon>Sphingomonadaceae</taxon>
        <taxon>Tardibacter</taxon>
    </lineage>
</organism>
<dbReference type="InterPro" id="IPR011251">
    <property type="entry name" value="Luciferase-like_dom"/>
</dbReference>
<dbReference type="PANTHER" id="PTHR30137">
    <property type="entry name" value="LUCIFERASE-LIKE MONOOXYGENASE"/>
    <property type="match status" value="1"/>
</dbReference>
<feature type="domain" description="Luciferase-like" evidence="5">
    <location>
        <begin position="8"/>
        <end position="321"/>
    </location>
</feature>
<proteinExistence type="inferred from homology"/>
<evidence type="ECO:0000256" key="4">
    <source>
        <dbReference type="ARBA" id="ARBA00023033"/>
    </source>
</evidence>
<dbReference type="SUPFAM" id="SSF51679">
    <property type="entry name" value="Bacterial luciferase-like"/>
    <property type="match status" value="1"/>
</dbReference>
<comment type="similarity">
    <text evidence="1">Belongs to the bacterial luciferase oxidoreductase family.</text>
</comment>
<evidence type="ECO:0000313" key="7">
    <source>
        <dbReference type="Proteomes" id="UP000182063"/>
    </source>
</evidence>
<dbReference type="OrthoDB" id="7239898at2"/>
<dbReference type="EMBL" id="CP018221">
    <property type="protein sequence ID" value="API59694.1"/>
    <property type="molecule type" value="Genomic_DNA"/>
</dbReference>
<dbReference type="KEGG" id="sphj:BSL82_10490"/>
<evidence type="ECO:0000256" key="2">
    <source>
        <dbReference type="ARBA" id="ARBA00022630"/>
    </source>
</evidence>
<dbReference type="RefSeq" id="WP_072597462.1">
    <property type="nucleotide sequence ID" value="NZ_CP018221.1"/>
</dbReference>
<evidence type="ECO:0000313" key="6">
    <source>
        <dbReference type="EMBL" id="API59694.1"/>
    </source>
</evidence>
<keyword evidence="3" id="KW-0560">Oxidoreductase</keyword>
<name>A0A1L3ZVL4_9SPHN</name>
<dbReference type="AlphaFoldDB" id="A0A1L3ZVL4"/>
<gene>
    <name evidence="6" type="ORF">BSL82_10490</name>
</gene>
<dbReference type="Proteomes" id="UP000182063">
    <property type="component" value="Chromosome"/>
</dbReference>
<accession>A0A1L3ZVL4</accession>
<keyword evidence="4" id="KW-0503">Monooxygenase</keyword>
<evidence type="ECO:0000259" key="5">
    <source>
        <dbReference type="Pfam" id="PF00296"/>
    </source>
</evidence>
<dbReference type="GO" id="GO:0005829">
    <property type="term" value="C:cytosol"/>
    <property type="evidence" value="ECO:0007669"/>
    <property type="project" value="TreeGrafter"/>
</dbReference>
<dbReference type="InterPro" id="IPR050766">
    <property type="entry name" value="Bact_Lucif_Oxidored"/>
</dbReference>
<dbReference type="STRING" id="1921510.BSL82_10490"/>
<keyword evidence="7" id="KW-1185">Reference proteome</keyword>
<dbReference type="Gene3D" id="3.20.20.30">
    <property type="entry name" value="Luciferase-like domain"/>
    <property type="match status" value="1"/>
</dbReference>
<evidence type="ECO:0000256" key="1">
    <source>
        <dbReference type="ARBA" id="ARBA00010426"/>
    </source>
</evidence>
<dbReference type="PANTHER" id="PTHR30137:SF16">
    <property type="entry name" value="BLL0895 PROTEIN"/>
    <property type="match status" value="1"/>
</dbReference>
<dbReference type="Pfam" id="PF00296">
    <property type="entry name" value="Bac_luciferase"/>
    <property type="match status" value="1"/>
</dbReference>
<sequence>MKLGDALELGIFMMPSHPPERGVYESAQWDLQVIRWAEEFGYNEAWVGEHLTQRWENCPAPDYLMAQAFAQTKNIRIGAGTYLLSQHHPSQLAIRIAYLDHLSQGRLMVGVGVGVGHADFEMLNIDGANGEHRERFNECLIILQKYWNERGPWEYEGKFWKVRRIQDTDTTRHLDPFQFPHPPLGVAGAGIASPTLEMAGERGFTPLSLMFSRRQLMGQLEAIKRGAARSANPPKRSDWRVVRDIMIADTDAEAIDLVVNGFLGRMWTDYYIKTMVEHGNGNAVTDDPNLPLDQVTAEYLARNQAIVGSPDTAFEKICDMIDISGGFGKLVALTHDYSDAPEQYRRSMDLLANEVMPRVREKYKDTELPESF</sequence>
<keyword evidence="2" id="KW-0285">Flavoprotein</keyword>
<dbReference type="InterPro" id="IPR036661">
    <property type="entry name" value="Luciferase-like_sf"/>
</dbReference>